<dbReference type="AlphaFoldDB" id="Q1CVU2"/>
<proteinExistence type="predicted"/>
<dbReference type="HOGENOM" id="CLU_2274319_0_0_7"/>
<name>Q1CVU2_MYXXD</name>
<sequence length="119" mass="13405">MPLARAVTNVGWRRASIMAQRDKQQQPGIQPPEDYYGRTEEPRQHAPETEESEEKRDLADAAESPEVTHRMRTIDPTERTPGAILDEIGDGDGPRSDAGTNPLPDTYWSAYPYGEPQRE</sequence>
<dbReference type="STRING" id="246197.MXAN_7374"/>
<protein>
    <submittedName>
        <fullName evidence="2">Uncharacterized protein</fullName>
    </submittedName>
</protein>
<feature type="compositionally biased region" description="Basic and acidic residues" evidence="1">
    <location>
        <begin position="66"/>
        <end position="78"/>
    </location>
</feature>
<evidence type="ECO:0000313" key="3">
    <source>
        <dbReference type="Proteomes" id="UP000002402"/>
    </source>
</evidence>
<feature type="region of interest" description="Disordered" evidence="1">
    <location>
        <begin position="1"/>
        <end position="119"/>
    </location>
</feature>
<organism evidence="2 3">
    <name type="scientific">Myxococcus xanthus (strain DK1622)</name>
    <dbReference type="NCBI Taxonomy" id="246197"/>
    <lineage>
        <taxon>Bacteria</taxon>
        <taxon>Pseudomonadati</taxon>
        <taxon>Myxococcota</taxon>
        <taxon>Myxococcia</taxon>
        <taxon>Myxococcales</taxon>
        <taxon>Cystobacterineae</taxon>
        <taxon>Myxococcaceae</taxon>
        <taxon>Myxococcus</taxon>
    </lineage>
</organism>
<keyword evidence="3" id="KW-1185">Reference proteome</keyword>
<dbReference type="EMBL" id="CP000113">
    <property type="protein sequence ID" value="ABF90380.1"/>
    <property type="molecule type" value="Genomic_DNA"/>
</dbReference>
<feature type="compositionally biased region" description="Basic and acidic residues" evidence="1">
    <location>
        <begin position="35"/>
        <end position="59"/>
    </location>
</feature>
<evidence type="ECO:0000256" key="1">
    <source>
        <dbReference type="SAM" id="MobiDB-lite"/>
    </source>
</evidence>
<evidence type="ECO:0000313" key="2">
    <source>
        <dbReference type="EMBL" id="ABF90380.1"/>
    </source>
</evidence>
<dbReference type="KEGG" id="mxa:MXAN_7374"/>
<gene>
    <name evidence="2" type="ordered locus">MXAN_7374</name>
</gene>
<accession>Q1CVU2</accession>
<dbReference type="Proteomes" id="UP000002402">
    <property type="component" value="Chromosome"/>
</dbReference>
<dbReference type="EnsemblBacteria" id="ABF90380">
    <property type="protein sequence ID" value="ABF90380"/>
    <property type="gene ID" value="MXAN_7374"/>
</dbReference>
<reference evidence="2 3" key="1">
    <citation type="journal article" date="2006" name="Proc. Natl. Acad. Sci. U.S.A.">
        <title>Evolution of sensory complexity recorded in a myxobacterial genome.</title>
        <authorList>
            <person name="Goldman B.S."/>
            <person name="Nierman W.C."/>
            <person name="Kaiser D."/>
            <person name="Slater S.C."/>
            <person name="Durkin A.S."/>
            <person name="Eisen J.A."/>
            <person name="Ronning C.M."/>
            <person name="Barbazuk W.B."/>
            <person name="Blanchard M."/>
            <person name="Field C."/>
            <person name="Halling C."/>
            <person name="Hinkle G."/>
            <person name="Iartchuk O."/>
            <person name="Kim H.S."/>
            <person name="Mackenzie C."/>
            <person name="Madupu R."/>
            <person name="Miller N."/>
            <person name="Shvartsbeyn A."/>
            <person name="Sullivan S.A."/>
            <person name="Vaudin M."/>
            <person name="Wiegand R."/>
            <person name="Kaplan H.B."/>
        </authorList>
    </citation>
    <scope>NUCLEOTIDE SEQUENCE [LARGE SCALE GENOMIC DNA]</scope>
    <source>
        <strain evidence="3">DK1622</strain>
    </source>
</reference>